<dbReference type="EMBL" id="JACGWJ010000017">
    <property type="protein sequence ID" value="KAL0355011.1"/>
    <property type="molecule type" value="Genomic_DNA"/>
</dbReference>
<protein>
    <submittedName>
        <fullName evidence="2">UV-B-induced protein, chloroplastic</fullName>
    </submittedName>
</protein>
<reference evidence="2" key="1">
    <citation type="submission" date="2020-06" db="EMBL/GenBank/DDBJ databases">
        <authorList>
            <person name="Li T."/>
            <person name="Hu X."/>
            <person name="Zhang T."/>
            <person name="Song X."/>
            <person name="Zhang H."/>
            <person name="Dai N."/>
            <person name="Sheng W."/>
            <person name="Hou X."/>
            <person name="Wei L."/>
        </authorList>
    </citation>
    <scope>NUCLEOTIDE SEQUENCE</scope>
    <source>
        <strain evidence="2">G02</strain>
        <tissue evidence="2">Leaf</tissue>
    </source>
</reference>
<feature type="compositionally biased region" description="Polar residues" evidence="1">
    <location>
        <begin position="293"/>
        <end position="312"/>
    </location>
</feature>
<dbReference type="AlphaFoldDB" id="A0AAW2PKH3"/>
<gene>
    <name evidence="2" type="ORF">Sradi_3948000</name>
</gene>
<evidence type="ECO:0000256" key="1">
    <source>
        <dbReference type="SAM" id="MobiDB-lite"/>
    </source>
</evidence>
<feature type="compositionally biased region" description="Basic and acidic residues" evidence="1">
    <location>
        <begin position="278"/>
        <end position="291"/>
    </location>
</feature>
<comment type="caution">
    <text evidence="2">The sequence shown here is derived from an EMBL/GenBank/DDBJ whole genome shotgun (WGS) entry which is preliminary data.</text>
</comment>
<dbReference type="InterPro" id="IPR038925">
    <property type="entry name" value="At3g17800-like"/>
</dbReference>
<dbReference type="Pfam" id="PF05542">
    <property type="entry name" value="DUF760"/>
    <property type="match status" value="1"/>
</dbReference>
<dbReference type="PANTHER" id="PTHR31808">
    <property type="entry name" value="EXPRESSED PROTEIN"/>
    <property type="match status" value="1"/>
</dbReference>
<evidence type="ECO:0000313" key="2">
    <source>
        <dbReference type="EMBL" id="KAL0355011.1"/>
    </source>
</evidence>
<dbReference type="InterPro" id="IPR008479">
    <property type="entry name" value="DUF760"/>
</dbReference>
<reference evidence="2" key="2">
    <citation type="journal article" date="2024" name="Plant">
        <title>Genomic evolution and insights into agronomic trait innovations of Sesamum species.</title>
        <authorList>
            <person name="Miao H."/>
            <person name="Wang L."/>
            <person name="Qu L."/>
            <person name="Liu H."/>
            <person name="Sun Y."/>
            <person name="Le M."/>
            <person name="Wang Q."/>
            <person name="Wei S."/>
            <person name="Zheng Y."/>
            <person name="Lin W."/>
            <person name="Duan Y."/>
            <person name="Cao H."/>
            <person name="Xiong S."/>
            <person name="Wang X."/>
            <person name="Wei L."/>
            <person name="Li C."/>
            <person name="Ma Q."/>
            <person name="Ju M."/>
            <person name="Zhao R."/>
            <person name="Li G."/>
            <person name="Mu C."/>
            <person name="Tian Q."/>
            <person name="Mei H."/>
            <person name="Zhang T."/>
            <person name="Gao T."/>
            <person name="Zhang H."/>
        </authorList>
    </citation>
    <scope>NUCLEOTIDE SEQUENCE</scope>
    <source>
        <strain evidence="2">G02</strain>
    </source>
</reference>
<feature type="region of interest" description="Disordered" evidence="1">
    <location>
        <begin position="278"/>
        <end position="313"/>
    </location>
</feature>
<sequence>METVAAFRASFSSVSPNWVARSGPAMPDLRVGSRSLLCNSWIRQRPSISHVKLGNRKVDFVTRKRTGIRASMQPSDSGSAAAPIAPLQLESPIGQFLSQILVSHPHLVPAAVEQQLEQLQTDRDAEKEKEEPATSDTELVLYRRIAEVKANERRKALEEILYALVVQKFMDANVSLIPTITPSSPDNSGQVDSWPSQDDKLESLHSREAYEMIQNHLALILGNRLGDSNSLAQISKLRVGQVYAASVMYGYFLRRVDQRFQLEKSMKVLPQGIDNEENHIEQVIADDRRPSGDYSNESLRNSQPHPEVSSWSGGLGGGVFGGIKPSRLRTYVMSFDGETLQRYATIRSKEAISIIEKHTEALFGRPEIIITPEGTVDSSKDELIKISFGGLRRLVLEAVTFGSFLWDVESYVDSRYHFVAN</sequence>
<accession>A0AAW2PKH3</accession>
<proteinExistence type="predicted"/>
<dbReference type="PANTHER" id="PTHR31808:SF4">
    <property type="entry name" value="LIGASE, PUTATIVE (DUF760)-RELATED"/>
    <property type="match status" value="1"/>
</dbReference>
<name>A0AAW2PKH3_SESRA</name>
<organism evidence="2">
    <name type="scientific">Sesamum radiatum</name>
    <name type="common">Black benniseed</name>
    <dbReference type="NCBI Taxonomy" id="300843"/>
    <lineage>
        <taxon>Eukaryota</taxon>
        <taxon>Viridiplantae</taxon>
        <taxon>Streptophyta</taxon>
        <taxon>Embryophyta</taxon>
        <taxon>Tracheophyta</taxon>
        <taxon>Spermatophyta</taxon>
        <taxon>Magnoliopsida</taxon>
        <taxon>eudicotyledons</taxon>
        <taxon>Gunneridae</taxon>
        <taxon>Pentapetalae</taxon>
        <taxon>asterids</taxon>
        <taxon>lamiids</taxon>
        <taxon>Lamiales</taxon>
        <taxon>Pedaliaceae</taxon>
        <taxon>Sesamum</taxon>
    </lineage>
</organism>